<proteinExistence type="predicted"/>
<sequence>MELIYTLMKIIKSFQYYIKTNTTNKKQLENILFGGSFLYNELLKDKIKRDKDKNRQLILSEQSKLLTKLRKENKCLQITNRQILNEVIMRVNKTWNNHFRFRKLGLAKGYPKIKQANRYNSFGNIQTLVIARKNGRWYANFICEVEIQPREMTEKVKNQQKDTFFKMAQEFKKYDGIARENLTIANMIKNRSLMEDTGGQVVKVNPYNTTQRCSNCGAGEGFGLHYYLRQEYEENQRRDEKSDYGGDGGKNQGKTRAEITKLDIINQDLGGSLQLNDFSQLWEFKSGRLDIDNTDLNAGVEYLPNILSGDKRISYNGNGKNKEFTRQIQAAEAFNQTLSDEIRFPKYEQHDGAVYTSRLINTKEITRRLQTYQDSGLIDLELPQELAELNISEEPAQSQIEMPPKK</sequence>
<name>A0ACA9LXT2_9GLOM</name>
<dbReference type="Proteomes" id="UP000789366">
    <property type="component" value="Unassembled WGS sequence"/>
</dbReference>
<organism evidence="1 2">
    <name type="scientific">Cetraspora pellucida</name>
    <dbReference type="NCBI Taxonomy" id="1433469"/>
    <lineage>
        <taxon>Eukaryota</taxon>
        <taxon>Fungi</taxon>
        <taxon>Fungi incertae sedis</taxon>
        <taxon>Mucoromycota</taxon>
        <taxon>Glomeromycotina</taxon>
        <taxon>Glomeromycetes</taxon>
        <taxon>Diversisporales</taxon>
        <taxon>Gigasporaceae</taxon>
        <taxon>Cetraspora</taxon>
    </lineage>
</organism>
<reference evidence="1" key="1">
    <citation type="submission" date="2021-06" db="EMBL/GenBank/DDBJ databases">
        <authorList>
            <person name="Kallberg Y."/>
            <person name="Tangrot J."/>
            <person name="Rosling A."/>
        </authorList>
    </citation>
    <scope>NUCLEOTIDE SEQUENCE</scope>
    <source>
        <strain evidence="1">28 12/20/2015</strain>
    </source>
</reference>
<evidence type="ECO:0000313" key="1">
    <source>
        <dbReference type="EMBL" id="CAG8547445.1"/>
    </source>
</evidence>
<evidence type="ECO:0000313" key="2">
    <source>
        <dbReference type="Proteomes" id="UP000789366"/>
    </source>
</evidence>
<protein>
    <submittedName>
        <fullName evidence="1">516_t:CDS:1</fullName>
    </submittedName>
</protein>
<accession>A0ACA9LXT2</accession>
<comment type="caution">
    <text evidence="1">The sequence shown here is derived from an EMBL/GenBank/DDBJ whole genome shotgun (WGS) entry which is preliminary data.</text>
</comment>
<dbReference type="EMBL" id="CAJVPW010004927">
    <property type="protein sequence ID" value="CAG8547445.1"/>
    <property type="molecule type" value="Genomic_DNA"/>
</dbReference>
<keyword evidence="2" id="KW-1185">Reference proteome</keyword>
<gene>
    <name evidence="1" type="ORF">SPELUC_LOCUS5065</name>
</gene>